<dbReference type="InterPro" id="IPR051083">
    <property type="entry name" value="GrpII_Intron_Splice-Mob/Def"/>
</dbReference>
<evidence type="ECO:0000256" key="1">
    <source>
        <dbReference type="SAM" id="MobiDB-lite"/>
    </source>
</evidence>
<feature type="domain" description="Reverse transcriptase" evidence="2">
    <location>
        <begin position="1"/>
        <end position="298"/>
    </location>
</feature>
<reference evidence="4" key="1">
    <citation type="submission" date="2015-05" db="EMBL/GenBank/DDBJ databases">
        <authorList>
            <consortium name="Pathogen Informatics"/>
        </authorList>
    </citation>
    <scope>NUCLEOTIDE SEQUENCE [LARGE SCALE GENOMIC DNA]</scope>
    <source>
        <strain evidence="4">T1-815</strain>
    </source>
</reference>
<dbReference type="InterPro" id="IPR000477">
    <property type="entry name" value="RT_dom"/>
</dbReference>
<dbReference type="Pfam" id="PF00078">
    <property type="entry name" value="RVT_1"/>
    <property type="match status" value="1"/>
</dbReference>
<keyword evidence="4" id="KW-1185">Reference proteome</keyword>
<dbReference type="PROSITE" id="PS50878">
    <property type="entry name" value="RT_POL"/>
    <property type="match status" value="1"/>
</dbReference>
<dbReference type="RefSeq" id="WP_055062294.1">
    <property type="nucleotide sequence ID" value="NZ_CVRQ01000025.1"/>
</dbReference>
<name>A0A0M6WRI9_9FIRM</name>
<sequence length="432" mass="51286">MGNKSVNNLYKPMLEHSNVEQKFHKAAKGKTERPDVAVILEPANIQRHVKNVVEQLENTAPEGYDVPHPEKAWKPSRHGKVCINEGTSRKVRMIEKPRYNYEQVIHHIVVSACYDIFMKGMYEFSCGSVPNRGAHYGKRYIERWIQRDKKNCKYVLKMDIRHFFESVDHDVLKAWLKKKIRDERMLYILELIIDGSEVGLPLGFYTSQWLSNFMLQPLDHFIKEQLKAVHYIRYMDDMVVFGKNKKELHRMQQEIERFLREKFNLQMKGNWQVFRFDYTEKKTGKRKGRPLDFMGFQFYHDKTILRESIMLSCTRKVNRVAKKEKITWYDATAILSYMGYLSNTDTYDMYLQRVKPYVNVKKLKKIVSKHSKRKEREKHERMERSVRNGGRTAGGVRHNSVTDNGISETQYQESNERGCRRKENHRMAARGA</sequence>
<evidence type="ECO:0000313" key="3">
    <source>
        <dbReference type="EMBL" id="CRL40245.1"/>
    </source>
</evidence>
<dbReference type="EMBL" id="CVRQ01000025">
    <property type="protein sequence ID" value="CRL40245.1"/>
    <property type="molecule type" value="Genomic_DNA"/>
</dbReference>
<feature type="region of interest" description="Disordered" evidence="1">
    <location>
        <begin position="369"/>
        <end position="432"/>
    </location>
</feature>
<dbReference type="PANTHER" id="PTHR34047:SF8">
    <property type="entry name" value="PROTEIN YKFC"/>
    <property type="match status" value="1"/>
</dbReference>
<organism evidence="3 4">
    <name type="scientific">Agathobacter rectalis</name>
    <dbReference type="NCBI Taxonomy" id="39491"/>
    <lineage>
        <taxon>Bacteria</taxon>
        <taxon>Bacillati</taxon>
        <taxon>Bacillota</taxon>
        <taxon>Clostridia</taxon>
        <taxon>Lachnospirales</taxon>
        <taxon>Lachnospiraceae</taxon>
        <taxon>Agathobacter</taxon>
    </lineage>
</organism>
<dbReference type="CDD" id="cd01646">
    <property type="entry name" value="RT_Bac_retron_I"/>
    <property type="match status" value="1"/>
</dbReference>
<dbReference type="InterPro" id="IPR043502">
    <property type="entry name" value="DNA/RNA_pol_sf"/>
</dbReference>
<accession>A0A0M6WRI9</accession>
<protein>
    <recommendedName>
        <fullName evidence="2">Reverse transcriptase domain-containing protein</fullName>
    </recommendedName>
</protein>
<feature type="compositionally biased region" description="Polar residues" evidence="1">
    <location>
        <begin position="399"/>
        <end position="413"/>
    </location>
</feature>
<dbReference type="PANTHER" id="PTHR34047">
    <property type="entry name" value="NUCLEAR INTRON MATURASE 1, MITOCHONDRIAL-RELATED"/>
    <property type="match status" value="1"/>
</dbReference>
<feature type="compositionally biased region" description="Basic residues" evidence="1">
    <location>
        <begin position="419"/>
        <end position="432"/>
    </location>
</feature>
<gene>
    <name evidence="3" type="ORF">T1815_22891</name>
</gene>
<evidence type="ECO:0000313" key="4">
    <source>
        <dbReference type="Proteomes" id="UP000049472"/>
    </source>
</evidence>
<dbReference type="AlphaFoldDB" id="A0A0M6WRI9"/>
<feature type="compositionally biased region" description="Basic and acidic residues" evidence="1">
    <location>
        <begin position="377"/>
        <end position="386"/>
    </location>
</feature>
<proteinExistence type="predicted"/>
<evidence type="ECO:0000259" key="2">
    <source>
        <dbReference type="PROSITE" id="PS50878"/>
    </source>
</evidence>
<dbReference type="Proteomes" id="UP000049472">
    <property type="component" value="Unassembled WGS sequence"/>
</dbReference>
<dbReference type="SUPFAM" id="SSF56672">
    <property type="entry name" value="DNA/RNA polymerases"/>
    <property type="match status" value="1"/>
</dbReference>